<dbReference type="OrthoDB" id="4368716at2"/>
<gene>
    <name evidence="2" type="ORF">MB901379_03574</name>
</gene>
<feature type="domain" description="DNA-binding phage zinc finger" evidence="1">
    <location>
        <begin position="7"/>
        <end position="49"/>
    </location>
</feature>
<dbReference type="InterPro" id="IPR056911">
    <property type="entry name" value="Phage_Znf_bind_put"/>
</dbReference>
<dbReference type="Proteomes" id="UP000269998">
    <property type="component" value="Chromosome"/>
</dbReference>
<evidence type="ECO:0000259" key="1">
    <source>
        <dbReference type="Pfam" id="PF24623"/>
    </source>
</evidence>
<name>A0A447GHN8_9MYCO</name>
<dbReference type="EMBL" id="LR130759">
    <property type="protein sequence ID" value="VDM89983.1"/>
    <property type="molecule type" value="Genomic_DNA"/>
</dbReference>
<protein>
    <recommendedName>
        <fullName evidence="1">DNA-binding phage zinc finger domain-containing protein</fullName>
    </recommendedName>
</protein>
<evidence type="ECO:0000313" key="2">
    <source>
        <dbReference type="EMBL" id="VDM89983.1"/>
    </source>
</evidence>
<keyword evidence="3" id="KW-1185">Reference proteome</keyword>
<evidence type="ECO:0000313" key="3">
    <source>
        <dbReference type="Proteomes" id="UP000269998"/>
    </source>
</evidence>
<dbReference type="Pfam" id="PF24623">
    <property type="entry name" value="Phage_zn_bind_8"/>
    <property type="match status" value="1"/>
</dbReference>
<dbReference type="AlphaFoldDB" id="A0A447GHN8"/>
<dbReference type="RefSeq" id="WP_158017734.1">
    <property type="nucleotide sequence ID" value="NZ_CBCSKE010000011.1"/>
</dbReference>
<proteinExistence type="predicted"/>
<sequence>MRSKTEHPSLSHRCPFCGADPGTPCATSRGRELDWPHIRRREVAEPKPPKPVKQALCCQCGQPRTYKSVWRARGGYNPGDRWKRRWVGRLKCSHCATITTHALLVDPNSSYRDADEREQLLALGDQPRNRYEQLTDLERLRREYRDSMPQNPNLRHIWWVRDETAARTAGAREVPTLCGGVHQLRGESASARERIKPSYLAPNPVRLEEYTDLDTGESWRDGDCVDCLRVYNAGVLERAREDLARLISWYFVRAERLNATEVGELRTFLQEAADRTFRRWQAERRRSDQ</sequence>
<dbReference type="KEGG" id="mbai:MB901379_03574"/>
<accession>A0A447GHN8</accession>
<reference evidence="3" key="1">
    <citation type="submission" date="2018-02" db="EMBL/GenBank/DDBJ databases">
        <authorList>
            <person name="Seth-Smith MB H."/>
            <person name="Seth-Smith H."/>
        </authorList>
    </citation>
    <scope>NUCLEOTIDE SEQUENCE [LARGE SCALE GENOMIC DNA]</scope>
</reference>
<organism evidence="2 3">
    <name type="scientific">Mycobacterium basiliense</name>
    <dbReference type="NCBI Taxonomy" id="2094119"/>
    <lineage>
        <taxon>Bacteria</taxon>
        <taxon>Bacillati</taxon>
        <taxon>Actinomycetota</taxon>
        <taxon>Actinomycetes</taxon>
        <taxon>Mycobacteriales</taxon>
        <taxon>Mycobacteriaceae</taxon>
        <taxon>Mycobacterium</taxon>
    </lineage>
</organism>